<reference evidence="2 3" key="1">
    <citation type="journal article" date="2019" name="Plant Biotechnol. J.">
        <title>The red bayberry genome and genetic basis of sex determination.</title>
        <authorList>
            <person name="Jia H.M."/>
            <person name="Jia H.J."/>
            <person name="Cai Q.L."/>
            <person name="Wang Y."/>
            <person name="Zhao H.B."/>
            <person name="Yang W.F."/>
            <person name="Wang G.Y."/>
            <person name="Li Y.H."/>
            <person name="Zhan D.L."/>
            <person name="Shen Y.T."/>
            <person name="Niu Q.F."/>
            <person name="Chang L."/>
            <person name="Qiu J."/>
            <person name="Zhao L."/>
            <person name="Xie H.B."/>
            <person name="Fu W.Y."/>
            <person name="Jin J."/>
            <person name="Li X.W."/>
            <person name="Jiao Y."/>
            <person name="Zhou C.C."/>
            <person name="Tu T."/>
            <person name="Chai C.Y."/>
            <person name="Gao J.L."/>
            <person name="Fan L.J."/>
            <person name="van de Weg E."/>
            <person name="Wang J.Y."/>
            <person name="Gao Z.S."/>
        </authorList>
    </citation>
    <scope>NUCLEOTIDE SEQUENCE [LARGE SCALE GENOMIC DNA]</scope>
    <source>
        <tissue evidence="2">Leaves</tissue>
    </source>
</reference>
<sequence>MDFPVDVLHVLGLEPAQQQLRSAEGNAQGTDLPIQDPKRLKIPGSLVKNRSISVTPQRDQIPKQKTLFQGTENKRKGTGTGTVHFQPVFKGREKELMHLLGIPTRFKTNLEVQSLMRRLDPRSCMCYYTPHETLCKQNNLGT</sequence>
<dbReference type="Proteomes" id="UP000516437">
    <property type="component" value="Chromosome 8"/>
</dbReference>
<gene>
    <name evidence="2" type="ORF">CJ030_MR8G026856</name>
</gene>
<proteinExistence type="predicted"/>
<keyword evidence="3" id="KW-1185">Reference proteome</keyword>
<name>A0A6A1USH2_9ROSI</name>
<feature type="region of interest" description="Disordered" evidence="1">
    <location>
        <begin position="53"/>
        <end position="82"/>
    </location>
</feature>
<evidence type="ECO:0000313" key="2">
    <source>
        <dbReference type="EMBL" id="KAB1203262.1"/>
    </source>
</evidence>
<dbReference type="EMBL" id="RXIC02000026">
    <property type="protein sequence ID" value="KAB1203262.1"/>
    <property type="molecule type" value="Genomic_DNA"/>
</dbReference>
<evidence type="ECO:0000313" key="3">
    <source>
        <dbReference type="Proteomes" id="UP000516437"/>
    </source>
</evidence>
<dbReference type="AlphaFoldDB" id="A0A6A1USH2"/>
<accession>A0A6A1USH2</accession>
<protein>
    <submittedName>
        <fullName evidence="2">Uncharacterized protein</fullName>
    </submittedName>
</protein>
<comment type="caution">
    <text evidence="2">The sequence shown here is derived from an EMBL/GenBank/DDBJ whole genome shotgun (WGS) entry which is preliminary data.</text>
</comment>
<evidence type="ECO:0000256" key="1">
    <source>
        <dbReference type="SAM" id="MobiDB-lite"/>
    </source>
</evidence>
<organism evidence="2 3">
    <name type="scientific">Morella rubra</name>
    <name type="common">Chinese bayberry</name>
    <dbReference type="NCBI Taxonomy" id="262757"/>
    <lineage>
        <taxon>Eukaryota</taxon>
        <taxon>Viridiplantae</taxon>
        <taxon>Streptophyta</taxon>
        <taxon>Embryophyta</taxon>
        <taxon>Tracheophyta</taxon>
        <taxon>Spermatophyta</taxon>
        <taxon>Magnoliopsida</taxon>
        <taxon>eudicotyledons</taxon>
        <taxon>Gunneridae</taxon>
        <taxon>Pentapetalae</taxon>
        <taxon>rosids</taxon>
        <taxon>fabids</taxon>
        <taxon>Fagales</taxon>
        <taxon>Myricaceae</taxon>
        <taxon>Morella</taxon>
    </lineage>
</organism>